<evidence type="ECO:0008006" key="3">
    <source>
        <dbReference type="Google" id="ProtNLM"/>
    </source>
</evidence>
<dbReference type="InterPro" id="IPR036699">
    <property type="entry name" value="YehR-like_sf"/>
</dbReference>
<dbReference type="Gene3D" id="3.30.1830.10">
    <property type="entry name" value="YehR-like"/>
    <property type="match status" value="1"/>
</dbReference>
<dbReference type="RefSeq" id="WP_075820620.1">
    <property type="nucleotide sequence ID" value="NZ_CAJUTZ010000005.1"/>
</dbReference>
<proteinExistence type="predicted"/>
<name>A0A1U7NE86_9FIRM</name>
<gene>
    <name evidence="1" type="ORF">BO222_09740</name>
</gene>
<dbReference type="EMBL" id="MPJW01000189">
    <property type="protein sequence ID" value="OLU37819.1"/>
    <property type="molecule type" value="Genomic_DNA"/>
</dbReference>
<evidence type="ECO:0000313" key="2">
    <source>
        <dbReference type="Proteomes" id="UP000186341"/>
    </source>
</evidence>
<dbReference type="SUPFAM" id="SSF160704">
    <property type="entry name" value="YehR-like"/>
    <property type="match status" value="1"/>
</dbReference>
<evidence type="ECO:0000313" key="1">
    <source>
        <dbReference type="EMBL" id="OLU37819.1"/>
    </source>
</evidence>
<keyword evidence="2" id="KW-1185">Reference proteome</keyword>
<accession>A0A1U7NE86</accession>
<sequence>MSNKGRNKIWIFLGICLLSGCMRVNMSESDSQNTGANEEQSEIRLSLVCNGPGVNTTYEARGDKIVRIIQTITISDSEIGVAENTDRKKAEEALEKSAKSMHSSLDGIDISIKDTEKAFEVTTVYDLEKADLKQLEKEGLLQGGDETSSFVSFQKTRDRLNDKACPLGLSLSREKD</sequence>
<organism evidence="1 2">
    <name type="scientific">Ileibacterium valens</name>
    <dbReference type="NCBI Taxonomy" id="1862668"/>
    <lineage>
        <taxon>Bacteria</taxon>
        <taxon>Bacillati</taxon>
        <taxon>Bacillota</taxon>
        <taxon>Erysipelotrichia</taxon>
        <taxon>Erysipelotrichales</taxon>
        <taxon>Erysipelotrichaceae</taxon>
        <taxon>Ileibacterium</taxon>
    </lineage>
</organism>
<reference evidence="1 2" key="1">
    <citation type="submission" date="2016-11" db="EMBL/GenBank/DDBJ databases">
        <title>Description of two novel members of the family Erysipelotrichaceae: Ileibacterium lipovorans gen. nov., sp. nov. and Dubosiella newyorkensis, gen. nov., sp. nov.</title>
        <authorList>
            <person name="Cox L.M."/>
            <person name="Sohn J."/>
            <person name="Tyrrell K.L."/>
            <person name="Citron D.M."/>
            <person name="Lawson P.A."/>
            <person name="Patel N.B."/>
            <person name="Iizumi T."/>
            <person name="Perez-Perez G.I."/>
            <person name="Goldstein E.J."/>
            <person name="Blaser M.J."/>
        </authorList>
    </citation>
    <scope>NUCLEOTIDE SEQUENCE [LARGE SCALE GENOMIC DNA]</scope>
    <source>
        <strain evidence="1 2">NYU-BL-A3</strain>
    </source>
</reference>
<dbReference type="GeneID" id="82203439"/>
<dbReference type="Proteomes" id="UP000186341">
    <property type="component" value="Unassembled WGS sequence"/>
</dbReference>
<dbReference type="OrthoDB" id="2016755at2"/>
<protein>
    <recommendedName>
        <fullName evidence="3">DUF1307 domain-containing protein</fullName>
    </recommendedName>
</protein>
<dbReference type="InterPro" id="IPR009736">
    <property type="entry name" value="DUF1307"/>
</dbReference>
<dbReference type="Pfam" id="PF06998">
    <property type="entry name" value="DUF1307"/>
    <property type="match status" value="1"/>
</dbReference>
<dbReference type="PROSITE" id="PS51257">
    <property type="entry name" value="PROKAR_LIPOPROTEIN"/>
    <property type="match status" value="1"/>
</dbReference>
<dbReference type="AlphaFoldDB" id="A0A1U7NE86"/>
<comment type="caution">
    <text evidence="1">The sequence shown here is derived from an EMBL/GenBank/DDBJ whole genome shotgun (WGS) entry which is preliminary data.</text>
</comment>